<sequence length="267" mass="29542">MGLERDIAMSDGAWAWEGLRRNPAYRAAWAHHENRVPVPTDARGSLRYLRAEKPCLEAETFGLIVFADPDLPASEAPVFWEPGLLAGTLRVRLGEVSGDGEQSDHGLSIGSLRCCPTVLDTVDGLRHIRLGGHTFWIQMTTQDRPELSEDTPIEVVLDGRDGVRHRIRTLQQIMNIHEAGSVDAALPKRRPNRLKLAEGLLAYDVAMRLDGGRGTLRDVAVALFGSARIDAEWPANKSLKNYAARARDRGRLFVEGGYRGLLRSATF</sequence>
<evidence type="ECO:0000313" key="2">
    <source>
        <dbReference type="EMBL" id="GLQ19499.1"/>
    </source>
</evidence>
<evidence type="ECO:0000259" key="1">
    <source>
        <dbReference type="Pfam" id="PF10074"/>
    </source>
</evidence>
<dbReference type="EMBL" id="BSNJ01000001">
    <property type="protein sequence ID" value="GLQ19499.1"/>
    <property type="molecule type" value="Genomic_DNA"/>
</dbReference>
<comment type="caution">
    <text evidence="2">The sequence shown here is derived from an EMBL/GenBank/DDBJ whole genome shotgun (WGS) entry which is preliminary data.</text>
</comment>
<evidence type="ECO:0000313" key="3">
    <source>
        <dbReference type="Proteomes" id="UP001161390"/>
    </source>
</evidence>
<feature type="domain" description="T6SS Transcription factor RovC-like DNA binding" evidence="1">
    <location>
        <begin position="166"/>
        <end position="263"/>
    </location>
</feature>
<dbReference type="Proteomes" id="UP001161390">
    <property type="component" value="Unassembled WGS sequence"/>
</dbReference>
<dbReference type="Pfam" id="PF10074">
    <property type="entry name" value="RovC_DNA-bd"/>
    <property type="match status" value="1"/>
</dbReference>
<accession>A0ABQ5UYI9</accession>
<protein>
    <recommendedName>
        <fullName evidence="1">T6SS Transcription factor RovC-like DNA binding domain-containing protein</fullName>
    </recommendedName>
</protein>
<reference evidence="2" key="2">
    <citation type="submission" date="2023-01" db="EMBL/GenBank/DDBJ databases">
        <title>Draft genome sequence of Algimonas porphyrae strain NBRC 108216.</title>
        <authorList>
            <person name="Sun Q."/>
            <person name="Mori K."/>
        </authorList>
    </citation>
    <scope>NUCLEOTIDE SEQUENCE</scope>
    <source>
        <strain evidence="2">NBRC 108216</strain>
    </source>
</reference>
<dbReference type="InterPro" id="IPR018754">
    <property type="entry name" value="RovC-like_DNA-bd"/>
</dbReference>
<keyword evidence="3" id="KW-1185">Reference proteome</keyword>
<organism evidence="2 3">
    <name type="scientific">Algimonas porphyrae</name>
    <dbReference type="NCBI Taxonomy" id="1128113"/>
    <lineage>
        <taxon>Bacteria</taxon>
        <taxon>Pseudomonadati</taxon>
        <taxon>Pseudomonadota</taxon>
        <taxon>Alphaproteobacteria</taxon>
        <taxon>Maricaulales</taxon>
        <taxon>Robiginitomaculaceae</taxon>
        <taxon>Algimonas</taxon>
    </lineage>
</organism>
<proteinExistence type="predicted"/>
<name>A0ABQ5UYI9_9PROT</name>
<reference evidence="2" key="1">
    <citation type="journal article" date="2014" name="Int. J. Syst. Evol. Microbiol.">
        <title>Complete genome of a new Firmicutes species belonging to the dominant human colonic microbiota ('Ruminococcus bicirculans') reveals two chromosomes and a selective capacity to utilize plant glucans.</title>
        <authorList>
            <consortium name="NISC Comparative Sequencing Program"/>
            <person name="Wegmann U."/>
            <person name="Louis P."/>
            <person name="Goesmann A."/>
            <person name="Henrissat B."/>
            <person name="Duncan S.H."/>
            <person name="Flint H.J."/>
        </authorList>
    </citation>
    <scope>NUCLEOTIDE SEQUENCE</scope>
    <source>
        <strain evidence="2">NBRC 108216</strain>
    </source>
</reference>
<gene>
    <name evidence="2" type="ORF">GCM10007854_04540</name>
</gene>